<feature type="binding site" evidence="9">
    <location>
        <position position="89"/>
    </location>
    <ligand>
        <name>[4Fe-4S] cluster</name>
        <dbReference type="ChEBI" id="CHEBI:49883"/>
    </ligand>
</feature>
<evidence type="ECO:0000313" key="14">
    <source>
        <dbReference type="Proteomes" id="UP000501602"/>
    </source>
</evidence>
<evidence type="ECO:0000256" key="10">
    <source>
        <dbReference type="PROSITE-ProRule" id="PRU01024"/>
    </source>
</evidence>
<gene>
    <name evidence="9 13" type="primary">rlmD</name>
    <name evidence="13" type="ORF">HER31_00720</name>
</gene>
<dbReference type="NCBIfam" id="TIGR00479">
    <property type="entry name" value="rumA"/>
    <property type="match status" value="1"/>
</dbReference>
<dbReference type="EMBL" id="CP051180">
    <property type="protein sequence ID" value="QIZ75556.1"/>
    <property type="molecule type" value="Genomic_DNA"/>
</dbReference>
<dbReference type="PROSITE" id="PS50926">
    <property type="entry name" value="TRAM"/>
    <property type="match status" value="1"/>
</dbReference>
<feature type="binding site" evidence="9 10">
    <location>
        <position position="276"/>
    </location>
    <ligand>
        <name>S-adenosyl-L-methionine</name>
        <dbReference type="ChEBI" id="CHEBI:59789"/>
    </ligand>
</feature>
<dbReference type="InterPro" id="IPR030390">
    <property type="entry name" value="MeTrfase_TrmA_AS"/>
</dbReference>
<comment type="catalytic activity">
    <reaction evidence="9">
        <text>uridine(1939) in 23S rRNA + S-adenosyl-L-methionine = 5-methyluridine(1939) in 23S rRNA + S-adenosyl-L-homocysteine + H(+)</text>
        <dbReference type="Rhea" id="RHEA:42908"/>
        <dbReference type="Rhea" id="RHEA-COMP:10278"/>
        <dbReference type="Rhea" id="RHEA-COMP:10279"/>
        <dbReference type="ChEBI" id="CHEBI:15378"/>
        <dbReference type="ChEBI" id="CHEBI:57856"/>
        <dbReference type="ChEBI" id="CHEBI:59789"/>
        <dbReference type="ChEBI" id="CHEBI:65315"/>
        <dbReference type="ChEBI" id="CHEBI:74447"/>
        <dbReference type="EC" id="2.1.1.190"/>
    </reaction>
</comment>
<evidence type="ECO:0000256" key="9">
    <source>
        <dbReference type="HAMAP-Rule" id="MF_01010"/>
    </source>
</evidence>
<dbReference type="PROSITE" id="PS01230">
    <property type="entry name" value="TRMA_1"/>
    <property type="match status" value="1"/>
</dbReference>
<dbReference type="InterPro" id="IPR030391">
    <property type="entry name" value="MeTrfase_TrmA_CS"/>
</dbReference>
<proteinExistence type="inferred from homology"/>
<comment type="similarity">
    <text evidence="9">Belongs to the class I-like SAM-binding methyltransferase superfamily. RNA M5U methyltransferase family. RlmD subfamily.</text>
</comment>
<dbReference type="HAMAP" id="MF_01010">
    <property type="entry name" value="23SrRNA_methyltr_RlmD"/>
    <property type="match status" value="1"/>
</dbReference>
<evidence type="ECO:0000256" key="11">
    <source>
        <dbReference type="PROSITE-ProRule" id="PRU10015"/>
    </source>
</evidence>
<dbReference type="EC" id="2.1.1.190" evidence="9"/>
<dbReference type="Gene3D" id="2.40.50.140">
    <property type="entry name" value="Nucleic acid-binding proteins"/>
    <property type="match status" value="1"/>
</dbReference>
<name>A0A6H1UBH0_9GAMM</name>
<evidence type="ECO:0000256" key="3">
    <source>
        <dbReference type="ARBA" id="ARBA00022603"/>
    </source>
</evidence>
<feature type="binding site" evidence="9">
    <location>
        <position position="83"/>
    </location>
    <ligand>
        <name>[4Fe-4S] cluster</name>
        <dbReference type="ChEBI" id="CHEBI:49883"/>
    </ligand>
</feature>
<dbReference type="KEGG" id="fes:HER31_00720"/>
<protein>
    <recommendedName>
        <fullName evidence="9">23S rRNA (uracil(1939)-C(5))-methyltransferase RlmD</fullName>
        <ecNumber evidence="9">2.1.1.190</ecNumber>
    </recommendedName>
    <alternativeName>
        <fullName evidence="9">23S rRNA(m5U1939)-methyltransferase</fullName>
    </alternativeName>
</protein>
<dbReference type="GO" id="GO:0051539">
    <property type="term" value="F:4 iron, 4 sulfur cluster binding"/>
    <property type="evidence" value="ECO:0007669"/>
    <property type="project" value="UniProtKB-KW"/>
</dbReference>
<dbReference type="Proteomes" id="UP000501602">
    <property type="component" value="Chromosome"/>
</dbReference>
<dbReference type="InterPro" id="IPR010280">
    <property type="entry name" value="U5_MeTrfase_fam"/>
</dbReference>
<dbReference type="GO" id="GO:0070041">
    <property type="term" value="F:rRNA (uridine-C5-)-methyltransferase activity"/>
    <property type="evidence" value="ECO:0007669"/>
    <property type="project" value="UniProtKB-UniRule"/>
</dbReference>
<dbReference type="NCBIfam" id="NF009639">
    <property type="entry name" value="PRK13168.1"/>
    <property type="match status" value="1"/>
</dbReference>
<dbReference type="InterPro" id="IPR002792">
    <property type="entry name" value="TRAM_dom"/>
</dbReference>
<comment type="function">
    <text evidence="9">Catalyzes the formation of 5-methyl-uridine at position 1939 (m5U1939) in 23S rRNA.</text>
</comment>
<keyword evidence="5 9" id="KW-0949">S-adenosyl-L-methionine</keyword>
<dbReference type="InterPro" id="IPR001566">
    <property type="entry name" value="23S_rRNA_MeTrfase_RlmD"/>
</dbReference>
<dbReference type="CDD" id="cd02440">
    <property type="entry name" value="AdoMet_MTases"/>
    <property type="match status" value="1"/>
</dbReference>
<dbReference type="PROSITE" id="PS51687">
    <property type="entry name" value="SAM_MT_RNA_M5U"/>
    <property type="match status" value="1"/>
</dbReference>
<feature type="binding site" evidence="9 10">
    <location>
        <position position="305"/>
    </location>
    <ligand>
        <name>S-adenosyl-L-methionine</name>
        <dbReference type="ChEBI" id="CHEBI:59789"/>
    </ligand>
</feature>
<dbReference type="PROSITE" id="PS01231">
    <property type="entry name" value="TRMA_2"/>
    <property type="match status" value="1"/>
</dbReference>
<keyword evidence="4 9" id="KW-0808">Transferase</keyword>
<evidence type="ECO:0000256" key="5">
    <source>
        <dbReference type="ARBA" id="ARBA00022691"/>
    </source>
</evidence>
<dbReference type="FunFam" id="2.40.50.140:FF:000097">
    <property type="entry name" value="23S rRNA (uracil(1939)-C(5))-methyltransferase RlmD"/>
    <property type="match status" value="1"/>
</dbReference>
<dbReference type="SUPFAM" id="SSF50249">
    <property type="entry name" value="Nucleic acid-binding proteins"/>
    <property type="match status" value="1"/>
</dbReference>
<dbReference type="InterPro" id="IPR012340">
    <property type="entry name" value="NA-bd_OB-fold"/>
</dbReference>
<dbReference type="Pfam" id="PF05958">
    <property type="entry name" value="tRNA_U5-meth_tr"/>
    <property type="match status" value="1"/>
</dbReference>
<dbReference type="GO" id="GO:0003723">
    <property type="term" value="F:RNA binding"/>
    <property type="evidence" value="ECO:0007669"/>
    <property type="project" value="InterPro"/>
</dbReference>
<accession>A0A6H1UBH0</accession>
<evidence type="ECO:0000256" key="1">
    <source>
        <dbReference type="ARBA" id="ARBA00022485"/>
    </source>
</evidence>
<feature type="active site" evidence="11">
    <location>
        <position position="400"/>
    </location>
</feature>
<evidence type="ECO:0000256" key="7">
    <source>
        <dbReference type="ARBA" id="ARBA00023004"/>
    </source>
</evidence>
<dbReference type="RefSeq" id="WP_168658817.1">
    <property type="nucleotide sequence ID" value="NZ_CP051180.1"/>
</dbReference>
<feature type="domain" description="TRAM" evidence="12">
    <location>
        <begin position="12"/>
        <end position="70"/>
    </location>
</feature>
<keyword evidence="7 9" id="KW-0408">Iron</keyword>
<keyword evidence="8 9" id="KW-0411">Iron-sulfur</keyword>
<organism evidence="13 14">
    <name type="scientific">Ferrimonas lipolytica</name>
    <dbReference type="NCBI Taxonomy" id="2724191"/>
    <lineage>
        <taxon>Bacteria</taxon>
        <taxon>Pseudomonadati</taxon>
        <taxon>Pseudomonadota</taxon>
        <taxon>Gammaproteobacteria</taxon>
        <taxon>Alteromonadales</taxon>
        <taxon>Ferrimonadaceae</taxon>
        <taxon>Ferrimonas</taxon>
    </lineage>
</organism>
<evidence type="ECO:0000256" key="4">
    <source>
        <dbReference type="ARBA" id="ARBA00022679"/>
    </source>
</evidence>
<feature type="binding site" evidence="9">
    <location>
        <position position="310"/>
    </location>
    <ligand>
        <name>S-adenosyl-L-methionine</name>
        <dbReference type="ChEBI" id="CHEBI:59789"/>
    </ligand>
</feature>
<keyword evidence="6 9" id="KW-0479">Metal-binding</keyword>
<feature type="active site" description="Nucleophile" evidence="9 10">
    <location>
        <position position="400"/>
    </location>
</feature>
<feature type="binding site" evidence="9">
    <location>
        <position position="92"/>
    </location>
    <ligand>
        <name>[4Fe-4S] cluster</name>
        <dbReference type="ChEBI" id="CHEBI:49883"/>
    </ligand>
</feature>
<dbReference type="InterPro" id="IPR029063">
    <property type="entry name" value="SAM-dependent_MTases_sf"/>
</dbReference>
<evidence type="ECO:0000256" key="6">
    <source>
        <dbReference type="ARBA" id="ARBA00022723"/>
    </source>
</evidence>
<reference evidence="13 14" key="1">
    <citation type="submission" date="2020-04" db="EMBL/GenBank/DDBJ databases">
        <title>Ferrimonas sp. S7 isolated from sea water.</title>
        <authorList>
            <person name="Bae S.S."/>
            <person name="Baek K."/>
        </authorList>
    </citation>
    <scope>NUCLEOTIDE SEQUENCE [LARGE SCALE GENOMIC DNA]</scope>
    <source>
        <strain evidence="13 14">S7</strain>
    </source>
</reference>
<evidence type="ECO:0000259" key="12">
    <source>
        <dbReference type="PROSITE" id="PS50926"/>
    </source>
</evidence>
<feature type="binding site" evidence="9 10">
    <location>
        <position position="374"/>
    </location>
    <ligand>
        <name>S-adenosyl-L-methionine</name>
        <dbReference type="ChEBI" id="CHEBI:59789"/>
    </ligand>
</feature>
<dbReference type="PANTHER" id="PTHR11061">
    <property type="entry name" value="RNA M5U METHYLTRANSFERASE"/>
    <property type="match status" value="1"/>
</dbReference>
<dbReference type="GO" id="GO:0005506">
    <property type="term" value="F:iron ion binding"/>
    <property type="evidence" value="ECO:0007669"/>
    <property type="project" value="UniProtKB-UniRule"/>
</dbReference>
<evidence type="ECO:0000256" key="8">
    <source>
        <dbReference type="ARBA" id="ARBA00023014"/>
    </source>
</evidence>
<feature type="binding site" evidence="9">
    <location>
        <position position="169"/>
    </location>
    <ligand>
        <name>[4Fe-4S] cluster</name>
        <dbReference type="ChEBI" id="CHEBI:49883"/>
    </ligand>
</feature>
<dbReference type="Gene3D" id="3.40.50.150">
    <property type="entry name" value="Vaccinia Virus protein VP39"/>
    <property type="match status" value="1"/>
</dbReference>
<feature type="binding site" evidence="9">
    <location>
        <position position="353"/>
    </location>
    <ligand>
        <name>S-adenosyl-L-methionine</name>
        <dbReference type="ChEBI" id="CHEBI:59789"/>
    </ligand>
</feature>
<feature type="binding site" evidence="9 10">
    <location>
        <position position="326"/>
    </location>
    <ligand>
        <name>S-adenosyl-L-methionine</name>
        <dbReference type="ChEBI" id="CHEBI:59789"/>
    </ligand>
</feature>
<dbReference type="Gene3D" id="2.40.50.1070">
    <property type="match status" value="1"/>
</dbReference>
<keyword evidence="3 9" id="KW-0489">Methyltransferase</keyword>
<dbReference type="SUPFAM" id="SSF53335">
    <property type="entry name" value="S-adenosyl-L-methionine-dependent methyltransferases"/>
    <property type="match status" value="1"/>
</dbReference>
<dbReference type="GO" id="GO:0070475">
    <property type="term" value="P:rRNA base methylation"/>
    <property type="evidence" value="ECO:0007669"/>
    <property type="project" value="TreeGrafter"/>
</dbReference>
<dbReference type="Pfam" id="PF01938">
    <property type="entry name" value="TRAM"/>
    <property type="match status" value="1"/>
</dbReference>
<evidence type="ECO:0000313" key="13">
    <source>
        <dbReference type="EMBL" id="QIZ75556.1"/>
    </source>
</evidence>
<dbReference type="PANTHER" id="PTHR11061:SF49">
    <property type="entry name" value="23S RRNA (URACIL(1939)-C(5))-METHYLTRANSFERASE RLMD"/>
    <property type="match status" value="1"/>
</dbReference>
<dbReference type="AlphaFoldDB" id="A0A6H1UBH0"/>
<evidence type="ECO:0000256" key="2">
    <source>
        <dbReference type="ARBA" id="ARBA00022552"/>
    </source>
</evidence>
<sequence length="446" mass="48400">MAQFFSPKSNKKKSLAAAIEVSIDSLDHQGQAVAQHQGKIVFVDGLLPQERAKVRIEKDKGRYAKGKLIKRLSANSARVAPACPHFDSCGGCQLQYASSEGQQQFKQQTLTKLVQHHLSVAEITLAPTIKADPWRYRRRARLGAQVHQGQLCLGFRQEQSNNLVSIDSCAVLAKPLDNLIAPLAKAIGPTPLAKQLGHIDLLLADEGAVAVLRVMRAPKPKELERLTAVAVEHQCMVLLHDGDQLTTLDGEAPQLLHYQTGPELPSVAFMPGDFFQVNDSVNQQMIAQAIDWLQPKVDEVGLDLFCGGGNFSFPLASLSLQVTGVEGIESMALRARQQAKALGVGNVNFFSTDLNGEIPTADWASQPVDWVLLDPARAGAAGTLQWMTALAPKRILYVSCSPLTLAQDAKVLQAQGYSLSKLGLIDMFPHTGHLESMALFVANVKK</sequence>
<keyword evidence="14" id="KW-1185">Reference proteome</keyword>
<keyword evidence="1 9" id="KW-0004">4Fe-4S</keyword>
<keyword evidence="2 9" id="KW-0698">rRNA processing</keyword>